<organism evidence="2 3">
    <name type="scientific">Dictyocaulus viviparus</name>
    <name type="common">Bovine lungworm</name>
    <dbReference type="NCBI Taxonomy" id="29172"/>
    <lineage>
        <taxon>Eukaryota</taxon>
        <taxon>Metazoa</taxon>
        <taxon>Ecdysozoa</taxon>
        <taxon>Nematoda</taxon>
        <taxon>Chromadorea</taxon>
        <taxon>Rhabditida</taxon>
        <taxon>Rhabditina</taxon>
        <taxon>Rhabditomorpha</taxon>
        <taxon>Strongyloidea</taxon>
        <taxon>Metastrongylidae</taxon>
        <taxon>Dictyocaulus</taxon>
    </lineage>
</organism>
<reference evidence="2 3" key="1">
    <citation type="submission" date="2013-11" db="EMBL/GenBank/DDBJ databases">
        <title>Draft genome of the bovine lungworm Dictyocaulus viviparus.</title>
        <authorList>
            <person name="Mitreva M."/>
        </authorList>
    </citation>
    <scope>NUCLEOTIDE SEQUENCE [LARGE SCALE GENOMIC DNA]</scope>
    <source>
        <strain evidence="2 3">HannoverDv2000</strain>
    </source>
</reference>
<dbReference type="STRING" id="29172.A0A0D8Y9I0"/>
<feature type="compositionally biased region" description="Polar residues" evidence="1">
    <location>
        <begin position="41"/>
        <end position="58"/>
    </location>
</feature>
<evidence type="ECO:0000256" key="1">
    <source>
        <dbReference type="SAM" id="MobiDB-lite"/>
    </source>
</evidence>
<reference evidence="3" key="2">
    <citation type="journal article" date="2016" name="Sci. Rep.">
        <title>Dictyocaulus viviparus genome, variome and transcriptome elucidate lungworm biology and support future intervention.</title>
        <authorList>
            <person name="McNulty S.N."/>
            <person name="Strube C."/>
            <person name="Rosa B.A."/>
            <person name="Martin J.C."/>
            <person name="Tyagi R."/>
            <person name="Choi Y.J."/>
            <person name="Wang Q."/>
            <person name="Hallsworth Pepin K."/>
            <person name="Zhang X."/>
            <person name="Ozersky P."/>
            <person name="Wilson R.K."/>
            <person name="Sternberg P.W."/>
            <person name="Gasser R.B."/>
            <person name="Mitreva M."/>
        </authorList>
    </citation>
    <scope>NUCLEOTIDE SEQUENCE [LARGE SCALE GENOMIC DNA]</scope>
    <source>
        <strain evidence="3">HannoverDv2000</strain>
    </source>
</reference>
<proteinExistence type="predicted"/>
<dbReference type="AlphaFoldDB" id="A0A0D8Y9I0"/>
<name>A0A0D8Y9I0_DICVI</name>
<sequence length="365" mass="39173">MNSEWTNSRIATNDGYVGKKTKPCCPCCRTSAASSAPVGTKETSNLPQGQQTQESASSLDDYDYEKGDAGKQPKAEKYTEIYGGGSKVIEKNEKYNTLPSNAARLPNKIYPSSGSSTWEDLTPHNNDNSYIHQVGSLPLPGADQLYHGRVVMHNLYQIPNPPTSYAPLPQPFNYGSSGCSCGGAAAPAPSCCASGCSCSGPAPPACCTSGCSCGAAPVPSCCTPVQPCCIQGGRCFKCTVGGEAKIVRPKRQAANCRDCTNNSIKSLIAQPSSTCSACIRSDMRAVRVKRMFQGCSQCSGRKKRSFNDCAQCSNLGQVLRRFKRSFIYTTFEAEETCDKTCCDYSKCPHLNAKKMAAFRQFLLSI</sequence>
<accession>A0A0D8Y9I0</accession>
<gene>
    <name evidence="2" type="ORF">DICVIV_00246</name>
</gene>
<evidence type="ECO:0000313" key="3">
    <source>
        <dbReference type="Proteomes" id="UP000053766"/>
    </source>
</evidence>
<dbReference type="EMBL" id="KN716151">
    <property type="protein sequence ID" value="KJH53503.1"/>
    <property type="molecule type" value="Genomic_DNA"/>
</dbReference>
<dbReference type="Proteomes" id="UP000053766">
    <property type="component" value="Unassembled WGS sequence"/>
</dbReference>
<protein>
    <submittedName>
        <fullName evidence="2">Uncharacterized protein</fullName>
    </submittedName>
</protein>
<feature type="region of interest" description="Disordered" evidence="1">
    <location>
        <begin position="30"/>
        <end position="75"/>
    </location>
</feature>
<keyword evidence="3" id="KW-1185">Reference proteome</keyword>
<evidence type="ECO:0000313" key="2">
    <source>
        <dbReference type="EMBL" id="KJH53503.1"/>
    </source>
</evidence>
<feature type="region of interest" description="Disordered" evidence="1">
    <location>
        <begin position="1"/>
        <end position="20"/>
    </location>
</feature>
<feature type="compositionally biased region" description="Basic and acidic residues" evidence="1">
    <location>
        <begin position="64"/>
        <end position="75"/>
    </location>
</feature>
<feature type="compositionally biased region" description="Polar residues" evidence="1">
    <location>
        <begin position="1"/>
        <end position="11"/>
    </location>
</feature>
<dbReference type="OrthoDB" id="5853700at2759"/>